<evidence type="ECO:0000313" key="2">
    <source>
        <dbReference type="Proteomes" id="UP000561726"/>
    </source>
</evidence>
<dbReference type="RefSeq" id="WP_268871383.1">
    <property type="nucleotide sequence ID" value="NZ_JACHBQ010000001.1"/>
</dbReference>
<protein>
    <submittedName>
        <fullName evidence="1">Uncharacterized protein</fullName>
    </submittedName>
</protein>
<sequence>MGIWPPVMVMVYGPRTADELDTVWRLVQRSYAFARGELRHIA</sequence>
<accession>A0A7W9E3D3</accession>
<proteinExistence type="predicted"/>
<comment type="caution">
    <text evidence="1">The sequence shown here is derived from an EMBL/GenBank/DDBJ whole genome shotgun (WGS) entry which is preliminary data.</text>
</comment>
<gene>
    <name evidence="1" type="ORF">BJ997_001626</name>
</gene>
<dbReference type="EMBL" id="JACHBQ010000001">
    <property type="protein sequence ID" value="MBB5641078.1"/>
    <property type="molecule type" value="Genomic_DNA"/>
</dbReference>
<reference evidence="1 2" key="1">
    <citation type="submission" date="2020-08" db="EMBL/GenBank/DDBJ databases">
        <title>Sequencing the genomes of 1000 actinobacteria strains.</title>
        <authorList>
            <person name="Klenk H.-P."/>
        </authorList>
    </citation>
    <scope>NUCLEOTIDE SEQUENCE [LARGE SCALE GENOMIC DNA]</scope>
    <source>
        <strain evidence="1 2">DSM 21065</strain>
    </source>
</reference>
<evidence type="ECO:0000313" key="1">
    <source>
        <dbReference type="EMBL" id="MBB5641078.1"/>
    </source>
</evidence>
<dbReference type="Proteomes" id="UP000561726">
    <property type="component" value="Unassembled WGS sequence"/>
</dbReference>
<name>A0A7W9E3D3_9MICO</name>
<organism evidence="1 2">
    <name type="scientific">Cryobacterium roopkundense</name>
    <dbReference type="NCBI Taxonomy" id="1001240"/>
    <lineage>
        <taxon>Bacteria</taxon>
        <taxon>Bacillati</taxon>
        <taxon>Actinomycetota</taxon>
        <taxon>Actinomycetes</taxon>
        <taxon>Micrococcales</taxon>
        <taxon>Microbacteriaceae</taxon>
        <taxon>Cryobacterium</taxon>
    </lineage>
</organism>
<dbReference type="AlphaFoldDB" id="A0A7W9E3D3"/>